<reference evidence="3 4" key="1">
    <citation type="submission" date="2015-04" db="EMBL/GenBank/DDBJ databases">
        <title>Complete genome sequence of Schizopora paradoxa KUC8140, a cosmopolitan wood degrader in East Asia.</title>
        <authorList>
            <consortium name="DOE Joint Genome Institute"/>
            <person name="Min B."/>
            <person name="Park H."/>
            <person name="Jang Y."/>
            <person name="Kim J.-J."/>
            <person name="Kim K.H."/>
            <person name="Pangilinan J."/>
            <person name="Lipzen A."/>
            <person name="Riley R."/>
            <person name="Grigoriev I.V."/>
            <person name="Spatafora J.W."/>
            <person name="Choi I.-G."/>
        </authorList>
    </citation>
    <scope>NUCLEOTIDE SEQUENCE [LARGE SCALE GENOMIC DNA]</scope>
    <source>
        <strain evidence="3 4">KUC8140</strain>
    </source>
</reference>
<keyword evidence="3" id="KW-0378">Hydrolase</keyword>
<dbReference type="InterPro" id="IPR000073">
    <property type="entry name" value="AB_hydrolase_1"/>
</dbReference>
<dbReference type="STRING" id="27342.A0A0H2RT27"/>
<evidence type="ECO:0000313" key="3">
    <source>
        <dbReference type="EMBL" id="KLO15170.1"/>
    </source>
</evidence>
<dbReference type="PROSITE" id="PS51257">
    <property type="entry name" value="PROKAR_LIPOPROTEIN"/>
    <property type="match status" value="1"/>
</dbReference>
<proteinExistence type="predicted"/>
<gene>
    <name evidence="3" type="ORF">SCHPADRAFT_938896</name>
</gene>
<name>A0A0H2RT27_9AGAM</name>
<dbReference type="Gene3D" id="3.40.50.1820">
    <property type="entry name" value="alpha/beta hydrolase"/>
    <property type="match status" value="1"/>
</dbReference>
<dbReference type="PANTHER" id="PTHR43689">
    <property type="entry name" value="HYDROLASE"/>
    <property type="match status" value="1"/>
</dbReference>
<evidence type="ECO:0000313" key="4">
    <source>
        <dbReference type="Proteomes" id="UP000053477"/>
    </source>
</evidence>
<evidence type="ECO:0000259" key="2">
    <source>
        <dbReference type="Pfam" id="PF12697"/>
    </source>
</evidence>
<dbReference type="SUPFAM" id="SSF53474">
    <property type="entry name" value="alpha/beta-Hydrolases"/>
    <property type="match status" value="1"/>
</dbReference>
<dbReference type="InterPro" id="IPR029058">
    <property type="entry name" value="AB_hydrolase_fold"/>
</dbReference>
<dbReference type="InParanoid" id="A0A0H2RT27"/>
<dbReference type="Pfam" id="PF12697">
    <property type="entry name" value="Abhydrolase_6"/>
    <property type="match status" value="1"/>
</dbReference>
<dbReference type="PANTHER" id="PTHR43689:SF8">
    <property type="entry name" value="ALPHA_BETA-HYDROLASES SUPERFAMILY PROTEIN"/>
    <property type="match status" value="1"/>
</dbReference>
<accession>A0A0H2RT27</accession>
<dbReference type="EMBL" id="KQ085933">
    <property type="protein sequence ID" value="KLO15170.1"/>
    <property type="molecule type" value="Genomic_DNA"/>
</dbReference>
<evidence type="ECO:0000256" key="1">
    <source>
        <dbReference type="SAM" id="SignalP"/>
    </source>
</evidence>
<dbReference type="AlphaFoldDB" id="A0A0H2RT27"/>
<feature type="domain" description="AB hydrolase-1" evidence="2">
    <location>
        <begin position="111"/>
        <end position="376"/>
    </location>
</feature>
<dbReference type="OrthoDB" id="1743579at2759"/>
<sequence length="390" mass="41053">MRGLPLLLSLGSTMTALATSANAVGSSCQSLNISLEVTTSNVNITIPEPKSTSDLIDFTERIIALNGHTNITEMSTSGTVNVSGTYSINAQLCVPPPGSQPATRNSTVQFLIHGIGFDKSYWDFPFDPANYSYVQAANKAGFTTFAIDRLGVGLSSKPDPILAVQLASHVEIVKQLTEKLRQGTTGFKGIAAFEKVILVGHSFGSAISNTLVAEVPSIADGLVLTGYAHNATGLGPFFAANMFDRAKAVDPSRFASLPGGYLLPSGGIYGNELAFFHVGGFNQEVANLATKTTQTATIGELVTIAMGVLPAPGFKGPVLTITGQEDQPFCAGSCFGDGYPYIVGQDSQFWPASSNFTAHSPLNTGHGLNLHFSAPDSYAFIFDFLESNGF</sequence>
<dbReference type="GO" id="GO:0016787">
    <property type="term" value="F:hydrolase activity"/>
    <property type="evidence" value="ECO:0007669"/>
    <property type="project" value="UniProtKB-KW"/>
</dbReference>
<keyword evidence="4" id="KW-1185">Reference proteome</keyword>
<feature type="chain" id="PRO_5005201772" evidence="1">
    <location>
        <begin position="19"/>
        <end position="390"/>
    </location>
</feature>
<dbReference type="Proteomes" id="UP000053477">
    <property type="component" value="Unassembled WGS sequence"/>
</dbReference>
<protein>
    <submittedName>
        <fullName evidence="3">Alpha/beta-hydrolase</fullName>
    </submittedName>
</protein>
<keyword evidence="1" id="KW-0732">Signal</keyword>
<feature type="signal peptide" evidence="1">
    <location>
        <begin position="1"/>
        <end position="18"/>
    </location>
</feature>
<organism evidence="3 4">
    <name type="scientific">Schizopora paradoxa</name>
    <dbReference type="NCBI Taxonomy" id="27342"/>
    <lineage>
        <taxon>Eukaryota</taxon>
        <taxon>Fungi</taxon>
        <taxon>Dikarya</taxon>
        <taxon>Basidiomycota</taxon>
        <taxon>Agaricomycotina</taxon>
        <taxon>Agaricomycetes</taxon>
        <taxon>Hymenochaetales</taxon>
        <taxon>Schizoporaceae</taxon>
        <taxon>Schizopora</taxon>
    </lineage>
</organism>